<feature type="region of interest" description="Disordered" evidence="3">
    <location>
        <begin position="495"/>
        <end position="517"/>
    </location>
</feature>
<evidence type="ECO:0000256" key="1">
    <source>
        <dbReference type="ARBA" id="ARBA00023242"/>
    </source>
</evidence>
<dbReference type="PROSITE" id="PS50804">
    <property type="entry name" value="SCAN_BOX"/>
    <property type="match status" value="2"/>
</dbReference>
<dbReference type="OrthoDB" id="654211at2759"/>
<dbReference type="PANTHER" id="PTHR45935:SF28">
    <property type="entry name" value="SCAN DOMAIN-CONTAINING PROTEIN 3"/>
    <property type="match status" value="1"/>
</dbReference>
<evidence type="ECO:0000259" key="4">
    <source>
        <dbReference type="PROSITE" id="PS50804"/>
    </source>
</evidence>
<protein>
    <submittedName>
        <fullName evidence="5">Zinc finger and SCAN domain-containing protein 12</fullName>
    </submittedName>
</protein>
<keyword evidence="1 2" id="KW-0539">Nucleus</keyword>
<feature type="region of interest" description="Disordered" evidence="3">
    <location>
        <begin position="406"/>
        <end position="447"/>
    </location>
</feature>
<name>A0A8J5ZVH9_GALPY</name>
<comment type="subcellular location">
    <subcellularLocation>
        <location evidence="2">Nucleus</location>
    </subcellularLocation>
</comment>
<evidence type="ECO:0000256" key="3">
    <source>
        <dbReference type="SAM" id="MobiDB-lite"/>
    </source>
</evidence>
<dbReference type="SUPFAM" id="SSF47353">
    <property type="entry name" value="Retrovirus capsid dimerization domain-like"/>
    <property type="match status" value="2"/>
</dbReference>
<dbReference type="InterPro" id="IPR038269">
    <property type="entry name" value="SCAN_sf"/>
</dbReference>
<dbReference type="SMART" id="SM00431">
    <property type="entry name" value="SCAN"/>
    <property type="match status" value="2"/>
</dbReference>
<feature type="region of interest" description="Disordered" evidence="3">
    <location>
        <begin position="23"/>
        <end position="44"/>
    </location>
</feature>
<feature type="domain" description="SCAN box" evidence="4">
    <location>
        <begin position="52"/>
        <end position="134"/>
    </location>
</feature>
<sequence length="624" mass="69594">MLKMATTLARQTPEMQKRLSAVKVEEEEGHRALGQESGPLGGDNPHSREMFRRRFRQFCYQETPGPREALRRLHELCRQWLRPETHTKEQILELLVLEQFLTILPGELQAWVRDHRPVNGEEAVTVLEDLERELDEPGAKVPAHAHEGEEFVQEKAALGEAQELSGGSRRALQEQHQFNLREGYPVQETVMMASTWAIQAHEEQGELLEVKVEEEVEEEEHKYTTTQDQNLQKTSAQSGEVFRQYFRHFCYQETSGPREALRRLRELCHQWLRPETHTKEQILELLVLEQFLTILPEELQAWVREQHPESGEEVVTVLEDLERELDEPGYQISVHTEETPLQEMGPIGTEQESSTLLSSLKAQLKCESPEPEAHQEQDVETGNEYKNLTLKQAVSEEVEACGTLSNEFETEASQSARYGKSSEPAEKTEVPSGYSGEENQPAGNENGVKCWEERVPVRMRARRVRCQTPGLWAQQPRAASYLSPAPVSRDGDLALPSDKRAPQGLAIGGPRGARRAQTCRGGLRASVSEVTIEDSRSPVSICALAVVLRASSPGIVPGLGGAVRRRCGLGQERGPALSVENPEVLPRGAGSRERALPASPRGLTLCAAGESGCLPSPAPRGSRG</sequence>
<reference evidence="5" key="1">
    <citation type="journal article" date="2021" name="Evol. Appl.">
        <title>The genome of the Pyrenean desman and the effects of bottlenecks and inbreeding on the genomic landscape of an endangered species.</title>
        <authorList>
            <person name="Escoda L."/>
            <person name="Castresana J."/>
        </authorList>
    </citation>
    <scope>NUCLEOTIDE SEQUENCE</scope>
    <source>
        <strain evidence="5">IBE-C5619</strain>
    </source>
</reference>
<comment type="caution">
    <text evidence="5">The sequence shown here is derived from an EMBL/GenBank/DDBJ whole genome shotgun (WGS) entry which is preliminary data.</text>
</comment>
<keyword evidence="6" id="KW-1185">Reference proteome</keyword>
<dbReference type="InterPro" id="IPR003309">
    <property type="entry name" value="SCAN_dom"/>
</dbReference>
<proteinExistence type="predicted"/>
<feature type="compositionally biased region" description="Polar residues" evidence="3">
    <location>
        <begin position="406"/>
        <end position="416"/>
    </location>
</feature>
<organism evidence="5 6">
    <name type="scientific">Galemys pyrenaicus</name>
    <name type="common">Iberian desman</name>
    <name type="synonym">Pyrenean desman</name>
    <dbReference type="NCBI Taxonomy" id="202257"/>
    <lineage>
        <taxon>Eukaryota</taxon>
        <taxon>Metazoa</taxon>
        <taxon>Chordata</taxon>
        <taxon>Craniata</taxon>
        <taxon>Vertebrata</taxon>
        <taxon>Euteleostomi</taxon>
        <taxon>Mammalia</taxon>
        <taxon>Eutheria</taxon>
        <taxon>Laurasiatheria</taxon>
        <taxon>Eulipotyphla</taxon>
        <taxon>Talpidae</taxon>
        <taxon>Galemys</taxon>
    </lineage>
</organism>
<dbReference type="Gene3D" id="1.10.4020.10">
    <property type="entry name" value="DNA breaking-rejoining enzymes"/>
    <property type="match status" value="2"/>
</dbReference>
<dbReference type="Pfam" id="PF02023">
    <property type="entry name" value="SCAN"/>
    <property type="match status" value="2"/>
</dbReference>
<gene>
    <name evidence="5" type="ORF">J0S82_001327</name>
</gene>
<dbReference type="AlphaFoldDB" id="A0A8J5ZVH9"/>
<dbReference type="Proteomes" id="UP000700334">
    <property type="component" value="Unassembled WGS sequence"/>
</dbReference>
<evidence type="ECO:0000256" key="2">
    <source>
        <dbReference type="PROSITE-ProRule" id="PRU00187"/>
    </source>
</evidence>
<accession>A0A8J5ZVH9</accession>
<dbReference type="PANTHER" id="PTHR45935">
    <property type="entry name" value="PROTEIN ZBED8-RELATED"/>
    <property type="match status" value="1"/>
</dbReference>
<evidence type="ECO:0000313" key="5">
    <source>
        <dbReference type="EMBL" id="KAG8505915.1"/>
    </source>
</evidence>
<dbReference type="FunFam" id="1.10.4020.10:FF:000001">
    <property type="entry name" value="zinc finger protein 263 isoform X1"/>
    <property type="match status" value="2"/>
</dbReference>
<dbReference type="EMBL" id="JAGFMF010012210">
    <property type="protein sequence ID" value="KAG8505915.1"/>
    <property type="molecule type" value="Genomic_DNA"/>
</dbReference>
<dbReference type="InterPro" id="IPR050916">
    <property type="entry name" value="SCAN-C2H2_zinc_finger"/>
</dbReference>
<dbReference type="CDD" id="cd07936">
    <property type="entry name" value="SCAN"/>
    <property type="match status" value="2"/>
</dbReference>
<feature type="domain" description="SCAN box" evidence="4">
    <location>
        <begin position="243"/>
        <end position="325"/>
    </location>
</feature>
<evidence type="ECO:0000313" key="6">
    <source>
        <dbReference type="Proteomes" id="UP000700334"/>
    </source>
</evidence>
<dbReference type="GO" id="GO:0005634">
    <property type="term" value="C:nucleus"/>
    <property type="evidence" value="ECO:0007669"/>
    <property type="project" value="UniProtKB-SubCell"/>
</dbReference>